<dbReference type="AlphaFoldDB" id="A0A382JWX9"/>
<evidence type="ECO:0000256" key="4">
    <source>
        <dbReference type="ARBA" id="ARBA00022840"/>
    </source>
</evidence>
<feature type="domain" description="ABC transporter" evidence="5">
    <location>
        <begin position="2"/>
        <end position="231"/>
    </location>
</feature>
<evidence type="ECO:0000256" key="1">
    <source>
        <dbReference type="ARBA" id="ARBA00005417"/>
    </source>
</evidence>
<proteinExistence type="inferred from homology"/>
<evidence type="ECO:0000256" key="3">
    <source>
        <dbReference type="ARBA" id="ARBA00022741"/>
    </source>
</evidence>
<evidence type="ECO:0000259" key="5">
    <source>
        <dbReference type="PROSITE" id="PS50893"/>
    </source>
</evidence>
<accession>A0A382JWX9</accession>
<dbReference type="GO" id="GO:0005524">
    <property type="term" value="F:ATP binding"/>
    <property type="evidence" value="ECO:0007669"/>
    <property type="project" value="UniProtKB-KW"/>
</dbReference>
<keyword evidence="2" id="KW-0813">Transport</keyword>
<dbReference type="PANTHER" id="PTHR43335">
    <property type="entry name" value="ABC TRANSPORTER, ATP-BINDING PROTEIN"/>
    <property type="match status" value="1"/>
</dbReference>
<dbReference type="SUPFAM" id="SSF52540">
    <property type="entry name" value="P-loop containing nucleoside triphosphate hydrolases"/>
    <property type="match status" value="1"/>
</dbReference>
<dbReference type="SMART" id="SM00382">
    <property type="entry name" value="AAA"/>
    <property type="match status" value="1"/>
</dbReference>
<dbReference type="CDD" id="cd03230">
    <property type="entry name" value="ABC_DR_subfamily_A"/>
    <property type="match status" value="1"/>
</dbReference>
<protein>
    <recommendedName>
        <fullName evidence="5">ABC transporter domain-containing protein</fullName>
    </recommendedName>
</protein>
<dbReference type="Pfam" id="PF00005">
    <property type="entry name" value="ABC_tran"/>
    <property type="match status" value="1"/>
</dbReference>
<organism evidence="6">
    <name type="scientific">marine metagenome</name>
    <dbReference type="NCBI Taxonomy" id="408172"/>
    <lineage>
        <taxon>unclassified sequences</taxon>
        <taxon>metagenomes</taxon>
        <taxon>ecological metagenomes</taxon>
    </lineage>
</organism>
<evidence type="ECO:0000256" key="2">
    <source>
        <dbReference type="ARBA" id="ARBA00022448"/>
    </source>
</evidence>
<evidence type="ECO:0000313" key="6">
    <source>
        <dbReference type="EMBL" id="SVC15733.1"/>
    </source>
</evidence>
<dbReference type="PANTHER" id="PTHR43335:SF4">
    <property type="entry name" value="ABC TRANSPORTER, ATP-BINDING PROTEIN"/>
    <property type="match status" value="1"/>
</dbReference>
<keyword evidence="4" id="KW-0067">ATP-binding</keyword>
<dbReference type="Gene3D" id="3.40.50.300">
    <property type="entry name" value="P-loop containing nucleotide triphosphate hydrolases"/>
    <property type="match status" value="1"/>
</dbReference>
<dbReference type="InterPro" id="IPR003439">
    <property type="entry name" value="ABC_transporter-like_ATP-bd"/>
</dbReference>
<dbReference type="InterPro" id="IPR003593">
    <property type="entry name" value="AAA+_ATPase"/>
</dbReference>
<feature type="non-terminal residue" evidence="6">
    <location>
        <position position="1"/>
    </location>
</feature>
<keyword evidence="3" id="KW-0547">Nucleotide-binding</keyword>
<comment type="similarity">
    <text evidence="1">Belongs to the ABC transporter superfamily.</text>
</comment>
<reference evidence="6" key="1">
    <citation type="submission" date="2018-05" db="EMBL/GenBank/DDBJ databases">
        <authorList>
            <person name="Lanie J.A."/>
            <person name="Ng W.-L."/>
            <person name="Kazmierczak K.M."/>
            <person name="Andrzejewski T.M."/>
            <person name="Davidsen T.M."/>
            <person name="Wayne K.J."/>
            <person name="Tettelin H."/>
            <person name="Glass J.I."/>
            <person name="Rusch D."/>
            <person name="Podicherti R."/>
            <person name="Tsui H.-C.T."/>
            <person name="Winkler M.E."/>
        </authorList>
    </citation>
    <scope>NUCLEOTIDE SEQUENCE</scope>
</reference>
<dbReference type="InterPro" id="IPR027417">
    <property type="entry name" value="P-loop_NTPase"/>
</dbReference>
<name>A0A382JWX9_9ZZZZ</name>
<dbReference type="GO" id="GO:0016887">
    <property type="term" value="F:ATP hydrolysis activity"/>
    <property type="evidence" value="ECO:0007669"/>
    <property type="project" value="InterPro"/>
</dbReference>
<gene>
    <name evidence="6" type="ORF">METZ01_LOCUS268587</name>
</gene>
<sequence>VVEVQHVTKRYGSFTAVDDISFSVERGEILGFLGPNGAGKTTTMRILTGYLPATDGRARVAGFDVFEQPLEAKRRTGYLPETPPLYPEMTVHEYLRFVARINGMPAGDRDRQIASAMGRTSVADVADRFCGTLSKGYRQRVGLAQAILHNPDVLVLDEPTAGLDPKQQKQTRQLIEELAGDHTIILSTHILSEVEATCQKVAVIAGGKLLVDVESITALKARSGGGQQVYLQIDTLGADPIPALKQCGGVISVTLTEQQENVAGYRIESGRGDDVRRELSRVVVTNGWGLLELKAQEVNLEDVFLQLTTEEAPVDTERASTTS</sequence>
<dbReference type="PROSITE" id="PS50893">
    <property type="entry name" value="ABC_TRANSPORTER_2"/>
    <property type="match status" value="1"/>
</dbReference>
<dbReference type="EMBL" id="UINC01076499">
    <property type="protein sequence ID" value="SVC15733.1"/>
    <property type="molecule type" value="Genomic_DNA"/>
</dbReference>
<feature type="non-terminal residue" evidence="6">
    <location>
        <position position="323"/>
    </location>
</feature>